<dbReference type="eggNOG" id="COG2863">
    <property type="taxonomic scope" value="Bacteria"/>
</dbReference>
<dbReference type="Proteomes" id="UP000000939">
    <property type="component" value="Chromosome"/>
</dbReference>
<proteinExistence type="predicted"/>
<accession>D5V0Z4</accession>
<sequence length="358" mass="40681" precursor="true">MINNKLLLLGATLLVANSLNAKTTICYKKSWETPSTIETTKLDGGECKGEKSLKEMKRAGWYIKDIEIKNAKKGLDYNYILSDINPVVISKELTSKNDITTALDMQTQTTKLYDVTSDHAKINIGNLKVGQSGVIQHTYKDGHSLIISSAYVESSNSNYSTVKFIPFLDLKQNAIPTSNRVVANNDTFILNFMYDQSLLITPNIDAFRATRKQFTVNNFVHSDIFGAYLKSEYRPLPTQKIIQEFALSQNMGTIFIVIKSNLYILDSRTFTLLNKQTIPNISSKTQMPFYTRIEKIESNIFTSDIWSWLDFSAITKFLNDDRTEDEVLYGDLATKKSKDQMDYNSYYANVLGLNNDKK</sequence>
<feature type="chain" id="PRO_5003077969" description="Plasminogen-binding protein PgbA N-terminal domain-containing protein" evidence="1">
    <location>
        <begin position="22"/>
        <end position="358"/>
    </location>
</feature>
<name>D5V0Z4_ARCNC</name>
<evidence type="ECO:0000313" key="3">
    <source>
        <dbReference type="EMBL" id="ADG93956.1"/>
    </source>
</evidence>
<dbReference type="Pfam" id="PF15436">
    <property type="entry name" value="PGBA_N"/>
    <property type="match status" value="1"/>
</dbReference>
<dbReference type="InterPro" id="IPR029276">
    <property type="entry name" value="PgbA_N"/>
</dbReference>
<evidence type="ECO:0000256" key="1">
    <source>
        <dbReference type="SAM" id="SignalP"/>
    </source>
</evidence>
<organism evidence="3 4">
    <name type="scientific">Arcobacter nitrofigilis (strain ATCC 33309 / DSM 7299 / CCUG 15893 / LMG 7604 / NCTC 12251 / CI)</name>
    <name type="common">Campylobacter nitrofigilis</name>
    <dbReference type="NCBI Taxonomy" id="572480"/>
    <lineage>
        <taxon>Bacteria</taxon>
        <taxon>Pseudomonadati</taxon>
        <taxon>Campylobacterota</taxon>
        <taxon>Epsilonproteobacteria</taxon>
        <taxon>Campylobacterales</taxon>
        <taxon>Arcobacteraceae</taxon>
        <taxon>Arcobacter</taxon>
    </lineage>
</organism>
<dbReference type="KEGG" id="ant:Arnit_2305"/>
<feature type="domain" description="Plasminogen-binding protein PgbA N-terminal" evidence="2">
    <location>
        <begin position="112"/>
        <end position="304"/>
    </location>
</feature>
<keyword evidence="4" id="KW-1185">Reference proteome</keyword>
<dbReference type="STRING" id="572480.Arnit_2305"/>
<feature type="signal peptide" evidence="1">
    <location>
        <begin position="1"/>
        <end position="21"/>
    </location>
</feature>
<gene>
    <name evidence="3" type="ordered locus">Arnit_2305</name>
</gene>
<reference evidence="3 4" key="1">
    <citation type="journal article" date="2010" name="Stand. Genomic Sci.">
        <title>Complete genome sequence of Arcobacter nitrofigilis type strain (CI).</title>
        <authorList>
            <person name="Pati A."/>
            <person name="Gronow S."/>
            <person name="Lapidus A."/>
            <person name="Copeland A."/>
            <person name="Glavina Del Rio T."/>
            <person name="Nolan M."/>
            <person name="Lucas S."/>
            <person name="Tice H."/>
            <person name="Cheng J.F."/>
            <person name="Han C."/>
            <person name="Chertkov O."/>
            <person name="Bruce D."/>
            <person name="Tapia R."/>
            <person name="Goodwin L."/>
            <person name="Pitluck S."/>
            <person name="Liolios K."/>
            <person name="Ivanova N."/>
            <person name="Mavromatis K."/>
            <person name="Chen A."/>
            <person name="Palaniappan K."/>
            <person name="Land M."/>
            <person name="Hauser L."/>
            <person name="Chang Y.J."/>
            <person name="Jeffries C.D."/>
            <person name="Detter J.C."/>
            <person name="Rohde M."/>
            <person name="Goker M."/>
            <person name="Bristow J."/>
            <person name="Eisen J.A."/>
            <person name="Markowitz V."/>
            <person name="Hugenholtz P."/>
            <person name="Klenk H.P."/>
            <person name="Kyrpides N.C."/>
        </authorList>
    </citation>
    <scope>NUCLEOTIDE SEQUENCE [LARGE SCALE GENOMIC DNA]</scope>
    <source>
        <strain evidence="4">ATCC 33309 / DSM 7299 / CCUG 15893 / LMG 7604 / NCTC 12251 / CI</strain>
    </source>
</reference>
<evidence type="ECO:0000313" key="4">
    <source>
        <dbReference type="Proteomes" id="UP000000939"/>
    </source>
</evidence>
<keyword evidence="1" id="KW-0732">Signal</keyword>
<evidence type="ECO:0000259" key="2">
    <source>
        <dbReference type="Pfam" id="PF15436"/>
    </source>
</evidence>
<dbReference type="HOGENOM" id="CLU_835877_0_0_7"/>
<dbReference type="RefSeq" id="WP_013136101.1">
    <property type="nucleotide sequence ID" value="NC_014166.1"/>
</dbReference>
<dbReference type="EMBL" id="CP001999">
    <property type="protein sequence ID" value="ADG93956.1"/>
    <property type="molecule type" value="Genomic_DNA"/>
</dbReference>
<protein>
    <recommendedName>
        <fullName evidence="2">Plasminogen-binding protein PgbA N-terminal domain-containing protein</fullName>
    </recommendedName>
</protein>
<dbReference type="OrthoDB" id="5372482at2"/>
<dbReference type="AlphaFoldDB" id="D5V0Z4"/>